<dbReference type="EMBL" id="LT629973">
    <property type="protein sequence ID" value="SEH90798.1"/>
    <property type="molecule type" value="Genomic_DNA"/>
</dbReference>
<dbReference type="GO" id="GO:0016787">
    <property type="term" value="F:hydrolase activity"/>
    <property type="evidence" value="ECO:0007669"/>
    <property type="project" value="UniProtKB-KW"/>
</dbReference>
<protein>
    <submittedName>
        <fullName evidence="1">p-loop containing nucleoside triphosphate hydrolase</fullName>
    </submittedName>
</protein>
<sequence>MKARLSPAEFAVFVLGQRLYPWQVEVLEAVGAGKPTALCAANGSGKTASVIATLILWFLDSFPKGRCPVTSGSWMQVRQQLWPALRRYRERFPGWRWAPSACEVSTPQGGRAVGFATNEAGRAEGWHGTPDAPVMYVVDEAKSVQDEIFTAVDRCTTQFKLYASSAGGAAGQHFRCFHEDAALFYRVRVTAFDCPHIAREKIEFLKAKYGEDSAQYRSIVLSEWTEGSDLLIVPPELLRRALECPPAARAGQCFSFSDFAAGRDENAVAVRCGNSIRLVEAWRDDDTVRMRRKVVRLQEALGVPAVRAWGDGSGAGRNVLQDMAEEGFRMRAFLGGAPSEDRENYQDLNADAWFGFARDLRAGKLRLEGVDGETFRQLTCRRMEWDRKGRLRCEPKEVMRARGLHSPDRADAVVGAWWAGRRMLYGEGDGVVLPVSVPENPFAAPETPWLSPF</sequence>
<dbReference type="KEGG" id="agl:PYTT_1612"/>
<dbReference type="STRING" id="1679444.PYTT_1612"/>
<evidence type="ECO:0000313" key="2">
    <source>
        <dbReference type="Proteomes" id="UP000176204"/>
    </source>
</evidence>
<dbReference type="InterPro" id="IPR027417">
    <property type="entry name" value="P-loop_NTPase"/>
</dbReference>
<accession>A0A1C7PDG0</accession>
<organism evidence="1 2">
    <name type="scientific">Akkermansia glycaniphila</name>
    <dbReference type="NCBI Taxonomy" id="1679444"/>
    <lineage>
        <taxon>Bacteria</taxon>
        <taxon>Pseudomonadati</taxon>
        <taxon>Verrucomicrobiota</taxon>
        <taxon>Verrucomicrobiia</taxon>
        <taxon>Verrucomicrobiales</taxon>
        <taxon>Akkermansiaceae</taxon>
        <taxon>Akkermansia</taxon>
    </lineage>
</organism>
<dbReference type="Gene3D" id="3.40.50.300">
    <property type="entry name" value="P-loop containing nucleotide triphosphate hydrolases"/>
    <property type="match status" value="1"/>
</dbReference>
<gene>
    <name evidence="1" type="ORF">PYTT_1612</name>
</gene>
<proteinExistence type="predicted"/>
<dbReference type="SUPFAM" id="SSF52540">
    <property type="entry name" value="P-loop containing nucleoside triphosphate hydrolases"/>
    <property type="match status" value="1"/>
</dbReference>
<reference evidence="2" key="1">
    <citation type="submission" date="2016-09" db="EMBL/GenBank/DDBJ databases">
        <authorList>
            <person name="Koehorst J."/>
        </authorList>
    </citation>
    <scope>NUCLEOTIDE SEQUENCE [LARGE SCALE GENOMIC DNA]</scope>
</reference>
<dbReference type="RefSeq" id="WP_067774383.1">
    <property type="nucleotide sequence ID" value="NZ_LIGX01000018.1"/>
</dbReference>
<dbReference type="AlphaFoldDB" id="A0A1C7PDG0"/>
<evidence type="ECO:0000313" key="1">
    <source>
        <dbReference type="EMBL" id="SEH90798.1"/>
    </source>
</evidence>
<keyword evidence="2" id="KW-1185">Reference proteome</keyword>
<keyword evidence="1" id="KW-0378">Hydrolase</keyword>
<dbReference type="Gene3D" id="3.30.420.240">
    <property type="match status" value="1"/>
</dbReference>
<name>A0A1C7PDG0_9BACT</name>
<dbReference type="Proteomes" id="UP000176204">
    <property type="component" value="Chromosome I"/>
</dbReference>